<dbReference type="SUPFAM" id="SSF52172">
    <property type="entry name" value="CheY-like"/>
    <property type="match status" value="1"/>
</dbReference>
<dbReference type="GO" id="GO:0000156">
    <property type="term" value="F:phosphorelay response regulator activity"/>
    <property type="evidence" value="ECO:0007669"/>
    <property type="project" value="InterPro"/>
</dbReference>
<organism evidence="6 7">
    <name type="scientific">Clostridium homopropionicum DSM 5847</name>
    <dbReference type="NCBI Taxonomy" id="1121318"/>
    <lineage>
        <taxon>Bacteria</taxon>
        <taxon>Bacillati</taxon>
        <taxon>Bacillota</taxon>
        <taxon>Clostridia</taxon>
        <taxon>Eubacteriales</taxon>
        <taxon>Clostridiaceae</taxon>
        <taxon>Clostridium</taxon>
    </lineage>
</organism>
<dbReference type="SMART" id="SM00448">
    <property type="entry name" value="REC"/>
    <property type="match status" value="1"/>
</dbReference>
<dbReference type="Pfam" id="PF00072">
    <property type="entry name" value="Response_reg"/>
    <property type="match status" value="1"/>
</dbReference>
<dbReference type="PROSITE" id="PS50110">
    <property type="entry name" value="RESPONSE_REGULATORY"/>
    <property type="match status" value="1"/>
</dbReference>
<reference evidence="7" key="1">
    <citation type="submission" date="2015-08" db="EMBL/GenBank/DDBJ databases">
        <title>Genome sequence of the strict anaerobe Clostridium homopropionicum LuHBu1 (DSM 5847T).</title>
        <authorList>
            <person name="Poehlein A."/>
            <person name="Beck M."/>
            <person name="Schiel-Bengelsdorf B."/>
            <person name="Bengelsdorf F.R."/>
            <person name="Daniel R."/>
            <person name="Duerre P."/>
        </authorList>
    </citation>
    <scope>NUCLEOTIDE SEQUENCE [LARGE SCALE GENOMIC DNA]</scope>
    <source>
        <strain evidence="7">DSM 5847</strain>
    </source>
</reference>
<evidence type="ECO:0000313" key="7">
    <source>
        <dbReference type="Proteomes" id="UP000037043"/>
    </source>
</evidence>
<dbReference type="InterPro" id="IPR007492">
    <property type="entry name" value="LytTR_DNA-bd_dom"/>
</dbReference>
<gene>
    <name evidence="6" type="primary">ypdB</name>
    <name evidence="6" type="ORF">CLHOM_17160</name>
</gene>
<dbReference type="InterPro" id="IPR011006">
    <property type="entry name" value="CheY-like_superfamily"/>
</dbReference>
<proteinExistence type="predicted"/>
<dbReference type="SMART" id="SM00850">
    <property type="entry name" value="LytTR"/>
    <property type="match status" value="1"/>
</dbReference>
<dbReference type="RefSeq" id="WP_052221272.1">
    <property type="nucleotide sequence ID" value="NZ_LHUR01000022.1"/>
</dbReference>
<feature type="domain" description="HTH LytTR-type" evidence="5">
    <location>
        <begin position="131"/>
        <end position="236"/>
    </location>
</feature>
<dbReference type="AlphaFoldDB" id="A0A0L6Z9H8"/>
<dbReference type="EMBL" id="LHUR01000022">
    <property type="protein sequence ID" value="KOA19627.1"/>
    <property type="molecule type" value="Genomic_DNA"/>
</dbReference>
<keyword evidence="7" id="KW-1185">Reference proteome</keyword>
<comment type="function">
    <text evidence="2">May play the central regulatory role in sporulation. It may be an element of the effector pathway responsible for the activation of sporulation genes in response to nutritional stress. Spo0A may act in concert with spo0H (a sigma factor) to control the expression of some genes that are critical to the sporulation process.</text>
</comment>
<dbReference type="PANTHER" id="PTHR37299:SF1">
    <property type="entry name" value="STAGE 0 SPORULATION PROTEIN A HOMOLOG"/>
    <property type="match status" value="1"/>
</dbReference>
<feature type="modified residue" description="4-aspartylphosphate" evidence="3">
    <location>
        <position position="53"/>
    </location>
</feature>
<dbReference type="PANTHER" id="PTHR37299">
    <property type="entry name" value="TRANSCRIPTIONAL REGULATOR-RELATED"/>
    <property type="match status" value="1"/>
</dbReference>
<evidence type="ECO:0000256" key="3">
    <source>
        <dbReference type="PROSITE-ProRule" id="PRU00169"/>
    </source>
</evidence>
<evidence type="ECO:0000259" key="5">
    <source>
        <dbReference type="PROSITE" id="PS50930"/>
    </source>
</evidence>
<evidence type="ECO:0000313" key="6">
    <source>
        <dbReference type="EMBL" id="KOA19627.1"/>
    </source>
</evidence>
<dbReference type="GO" id="GO:0003677">
    <property type="term" value="F:DNA binding"/>
    <property type="evidence" value="ECO:0007669"/>
    <property type="project" value="InterPro"/>
</dbReference>
<dbReference type="Proteomes" id="UP000037043">
    <property type="component" value="Unassembled WGS sequence"/>
</dbReference>
<dbReference type="CDD" id="cd17532">
    <property type="entry name" value="REC_LytTR_AlgR-like"/>
    <property type="match status" value="1"/>
</dbReference>
<dbReference type="PATRIC" id="fig|1121318.3.peg.1731"/>
<dbReference type="Gene3D" id="2.40.50.40">
    <property type="match status" value="1"/>
</dbReference>
<dbReference type="Gene3D" id="3.40.50.2300">
    <property type="match status" value="1"/>
</dbReference>
<comment type="caution">
    <text evidence="6">The sequence shown here is derived from an EMBL/GenBank/DDBJ whole genome shotgun (WGS) entry which is preliminary data.</text>
</comment>
<evidence type="ECO:0000259" key="4">
    <source>
        <dbReference type="PROSITE" id="PS50110"/>
    </source>
</evidence>
<protein>
    <recommendedName>
        <fullName evidence="1">Stage 0 sporulation protein A homolog</fullName>
    </recommendedName>
</protein>
<evidence type="ECO:0000256" key="2">
    <source>
        <dbReference type="ARBA" id="ARBA00024867"/>
    </source>
</evidence>
<name>A0A0L6Z9H8_9CLOT</name>
<dbReference type="InterPro" id="IPR046947">
    <property type="entry name" value="LytR-like"/>
</dbReference>
<accession>A0A0L6Z9H8</accession>
<dbReference type="STRING" id="36844.SAMN04488501_102277"/>
<dbReference type="Pfam" id="PF04397">
    <property type="entry name" value="LytTR"/>
    <property type="match status" value="1"/>
</dbReference>
<dbReference type="PROSITE" id="PS50930">
    <property type="entry name" value="HTH_LYTTR"/>
    <property type="match status" value="1"/>
</dbReference>
<feature type="domain" description="Response regulatory" evidence="4">
    <location>
        <begin position="2"/>
        <end position="116"/>
    </location>
</feature>
<dbReference type="Gene3D" id="2.20.25.10">
    <property type="match status" value="1"/>
</dbReference>
<sequence length="236" mass="27700">MNCIVVDDEYPAREELKHFISEFSSIKIEGEFDDSIKALEFIEKNKPDIVFLDINMPRLDGMALGRIVNNFEKKIIVVFITAYREHAVDAFEIEAFDYILKPYSEDRIVGTLKKLERIERDRIKVPVSKKITLRKENKLKVIDVAEICFCEAQERETVIYTSNDKYIENCSISEFQKKLPSNMFFKTHRSYIVNLDKINEIIPWFNNTYMIKIKGLSQEVPVSRNNINSFKHLMGI</sequence>
<evidence type="ECO:0000256" key="1">
    <source>
        <dbReference type="ARBA" id="ARBA00018672"/>
    </source>
</evidence>
<dbReference type="InterPro" id="IPR001789">
    <property type="entry name" value="Sig_transdc_resp-reg_receiver"/>
</dbReference>
<keyword evidence="3" id="KW-0597">Phosphoprotein</keyword>